<reference evidence="5 7" key="2">
    <citation type="submission" date="2018-07" db="EMBL/GenBank/DDBJ databases">
        <title>Draft Genome Assemblies for Five Robust Yarrowia lipolytica Strains Exhibiting High Lipid Production and Pentose Sugar Utilization and Sugar Alcohol Secretion from Undetoxified Lignocellulosic Biomass Hydrolysates.</title>
        <authorList>
            <consortium name="DOE Joint Genome Institute"/>
            <person name="Walker C."/>
            <person name="Ryu S."/>
            <person name="Na H."/>
            <person name="Zane M."/>
            <person name="LaButti K."/>
            <person name="Lipzen A."/>
            <person name="Haridas S."/>
            <person name="Barry K."/>
            <person name="Grigoriev I.V."/>
            <person name="Quarterman J."/>
            <person name="Slininger P."/>
            <person name="Dien B."/>
            <person name="Trinh C.T."/>
        </authorList>
    </citation>
    <scope>NUCLEOTIDE SEQUENCE [LARGE SCALE GENOMIC DNA]</scope>
    <source>
        <strain evidence="5 7">YB392</strain>
    </source>
</reference>
<feature type="domain" description="Calcineurin-like phosphoesterase" evidence="3">
    <location>
        <begin position="175"/>
        <end position="453"/>
    </location>
</feature>
<dbReference type="Proteomes" id="UP000256601">
    <property type="component" value="Unassembled WGS sequence"/>
</dbReference>
<dbReference type="Proteomes" id="UP000182444">
    <property type="component" value="Chromosome 1F"/>
</dbReference>
<name>A0A1D8NNB0_YARLL</name>
<dbReference type="RefSeq" id="XP_505335.1">
    <property type="nucleotide sequence ID" value="XM_505335.1"/>
</dbReference>
<dbReference type="EMBL" id="KZ857333">
    <property type="protein sequence ID" value="RDW26446.1"/>
    <property type="molecule type" value="Genomic_DNA"/>
</dbReference>
<evidence type="ECO:0000313" key="7">
    <source>
        <dbReference type="Proteomes" id="UP000256601"/>
    </source>
</evidence>
<accession>A0A1D8NNB0</accession>
<dbReference type="Pfam" id="PF00149">
    <property type="entry name" value="Metallophos"/>
    <property type="match status" value="1"/>
</dbReference>
<dbReference type="GO" id="GO:0008081">
    <property type="term" value="F:phosphoric diester hydrolase activity"/>
    <property type="evidence" value="ECO:0007669"/>
    <property type="project" value="TreeGrafter"/>
</dbReference>
<protein>
    <submittedName>
        <fullName evidence="5">Metallo-dependent phosphatase-like protein</fullName>
    </submittedName>
</protein>
<dbReference type="Gene3D" id="3.60.21.10">
    <property type="match status" value="1"/>
</dbReference>
<dbReference type="PANTHER" id="PTHR10340:SF27">
    <property type="entry name" value="ACL091CP"/>
    <property type="match status" value="1"/>
</dbReference>
<dbReference type="EMBL" id="CP017558">
    <property type="protein sequence ID" value="AOW07083.1"/>
    <property type="molecule type" value="Genomic_DNA"/>
</dbReference>
<gene>
    <name evidence="5" type="ORF">B0I71DRAFT_31677</name>
    <name evidence="4" type="ORF">YALI1_F16856g</name>
</gene>
<proteinExistence type="predicted"/>
<dbReference type="InterPro" id="IPR041805">
    <property type="entry name" value="ASMase/PPN1_MPP"/>
</dbReference>
<dbReference type="AlphaFoldDB" id="A0A1D8NNB0"/>
<evidence type="ECO:0000259" key="3">
    <source>
        <dbReference type="Pfam" id="PF00149"/>
    </source>
</evidence>
<evidence type="ECO:0000256" key="2">
    <source>
        <dbReference type="ARBA" id="ARBA00023180"/>
    </source>
</evidence>
<sequence length="639" mass="73027">MVNLLEVSTGLLAAAGLVKRADNSSSTSHHIEVPNVGNAALLEWGFNEAQKIFNNSQASNCTKCQEGINLGKYIHLAAPDVTPDLLVKLCWHYNWQDDCDSWQGRDITKGNNGKHIANVFTLMDAFGLDGQALCNWHATDTCDPVQVPEPDLSSWWPEKPKNPPKIESSYNETFNVLHISDFHLDLRYEEGLESNCDDYMCCNSESHNKRAIAAGLNHTVQPAQKLGSYHCDAPESMVEDSLKTVGAMADARDFEFSIFTGDMVAHDLQDWLSLSHTYQSEEEVYYLMKKYLKDIPVYPTFGNHDSYPYAQLAQNSSGFAGDFSWNAELSAKMWKDFGWINETTEAQAEHTYGSFAVTTKRGLRVISIDSNFWYGANYYNFWNISEPDLSGTFKWLVGELLECERQGQKAWIVAHVPSQEMAAVPWTTEVFRQVIRRFSPHVIAANFFGHTHADQFNVFYEENNKWTEESAISVGWIIQSVTPVDSFNPAWRYYEVDTKTFEIMNSKNYYSPLNQTYDYDINKSHNETIGNFSYPVFEPQTPKQSLDWIWEYSARDAYDPNNTWPDTAPLNATFWHRAAKLIVENPSYRQLYYDHYYRKSPYTPQGCTGKCLQQTFCSFVGGSQGERTECLKLKELPTL</sequence>
<dbReference type="GeneID" id="2908042"/>
<dbReference type="eggNOG" id="KOG3770">
    <property type="taxonomic scope" value="Eukaryota"/>
</dbReference>
<evidence type="ECO:0000313" key="6">
    <source>
        <dbReference type="Proteomes" id="UP000182444"/>
    </source>
</evidence>
<dbReference type="VEuPathDB" id="FungiDB:YALI1_F16856g"/>
<dbReference type="PANTHER" id="PTHR10340">
    <property type="entry name" value="SPHINGOMYELIN PHOSPHODIESTERASE"/>
    <property type="match status" value="1"/>
</dbReference>
<dbReference type="SUPFAM" id="SSF56300">
    <property type="entry name" value="Metallo-dependent phosphatases"/>
    <property type="match status" value="1"/>
</dbReference>
<dbReference type="OrthoDB" id="282973at2759"/>
<evidence type="ECO:0000313" key="5">
    <source>
        <dbReference type="EMBL" id="RDW26446.1"/>
    </source>
</evidence>
<keyword evidence="1" id="KW-0378">Hydrolase</keyword>
<dbReference type="FunFam" id="3.60.21.10:FF:000106">
    <property type="entry name" value="Sphingomyelin phosphodiesterase"/>
    <property type="match status" value="1"/>
</dbReference>
<dbReference type="CDD" id="cd00842">
    <property type="entry name" value="MPP_ASMase"/>
    <property type="match status" value="1"/>
</dbReference>
<evidence type="ECO:0000256" key="1">
    <source>
        <dbReference type="ARBA" id="ARBA00022801"/>
    </source>
</evidence>
<dbReference type="InterPro" id="IPR029052">
    <property type="entry name" value="Metallo-depent_PP-like"/>
</dbReference>
<keyword evidence="2" id="KW-0325">Glycoprotein</keyword>
<dbReference type="KEGG" id="yli:2908042"/>
<dbReference type="InterPro" id="IPR004843">
    <property type="entry name" value="Calcineurin-like_PHP"/>
</dbReference>
<organism evidence="4 6">
    <name type="scientific">Yarrowia lipolytica</name>
    <name type="common">Candida lipolytica</name>
    <dbReference type="NCBI Taxonomy" id="4952"/>
    <lineage>
        <taxon>Eukaryota</taxon>
        <taxon>Fungi</taxon>
        <taxon>Dikarya</taxon>
        <taxon>Ascomycota</taxon>
        <taxon>Saccharomycotina</taxon>
        <taxon>Dipodascomycetes</taxon>
        <taxon>Dipodascales</taxon>
        <taxon>Dipodascales incertae sedis</taxon>
        <taxon>Yarrowia</taxon>
    </lineage>
</organism>
<evidence type="ECO:0000313" key="4">
    <source>
        <dbReference type="EMBL" id="AOW07083.1"/>
    </source>
</evidence>
<reference evidence="4 6" key="1">
    <citation type="journal article" date="2016" name="PLoS ONE">
        <title>Sequence Assembly of Yarrowia lipolytica Strain W29/CLIB89 Shows Transposable Element Diversity.</title>
        <authorList>
            <person name="Magnan C."/>
            <person name="Yu J."/>
            <person name="Chang I."/>
            <person name="Jahn E."/>
            <person name="Kanomata Y."/>
            <person name="Wu J."/>
            <person name="Zeller M."/>
            <person name="Oakes M."/>
            <person name="Baldi P."/>
            <person name="Sandmeyer S."/>
        </authorList>
    </citation>
    <scope>NUCLEOTIDE SEQUENCE [LARGE SCALE GENOMIC DNA]</scope>
    <source>
        <strain evidence="4">CLIB89</strain>
        <strain evidence="6">CLIB89(W29)</strain>
    </source>
</reference>
<dbReference type="VEuPathDB" id="FungiDB:YALI0_F12595g"/>
<dbReference type="OMA" id="AYINMEA"/>